<accession>A0AAE1LWA0</accession>
<reference evidence="1" key="2">
    <citation type="journal article" date="2023" name="BMC Genomics">
        <title>Pest status, molecular evolution, and epigenetic factors derived from the genome assembly of Frankliniella fusca, a thysanopteran phytovirus vector.</title>
        <authorList>
            <person name="Catto M.A."/>
            <person name="Labadie P.E."/>
            <person name="Jacobson A.L."/>
            <person name="Kennedy G.G."/>
            <person name="Srinivasan R."/>
            <person name="Hunt B.G."/>
        </authorList>
    </citation>
    <scope>NUCLEOTIDE SEQUENCE</scope>
    <source>
        <strain evidence="1">PL_HMW_Pooled</strain>
    </source>
</reference>
<organism evidence="1 2">
    <name type="scientific">Frankliniella fusca</name>
    <dbReference type="NCBI Taxonomy" id="407009"/>
    <lineage>
        <taxon>Eukaryota</taxon>
        <taxon>Metazoa</taxon>
        <taxon>Ecdysozoa</taxon>
        <taxon>Arthropoda</taxon>
        <taxon>Hexapoda</taxon>
        <taxon>Insecta</taxon>
        <taxon>Pterygota</taxon>
        <taxon>Neoptera</taxon>
        <taxon>Paraneoptera</taxon>
        <taxon>Thysanoptera</taxon>
        <taxon>Terebrantia</taxon>
        <taxon>Thripoidea</taxon>
        <taxon>Thripidae</taxon>
        <taxon>Frankliniella</taxon>
    </lineage>
</organism>
<dbReference type="Proteomes" id="UP001219518">
    <property type="component" value="Unassembled WGS sequence"/>
</dbReference>
<dbReference type="EMBL" id="JAHWGI010001433">
    <property type="protein sequence ID" value="KAK3931987.1"/>
    <property type="molecule type" value="Genomic_DNA"/>
</dbReference>
<reference evidence="1" key="1">
    <citation type="submission" date="2021-07" db="EMBL/GenBank/DDBJ databases">
        <authorList>
            <person name="Catto M.A."/>
            <person name="Jacobson A."/>
            <person name="Kennedy G."/>
            <person name="Labadie P."/>
            <person name="Hunt B.G."/>
            <person name="Srinivasan R."/>
        </authorList>
    </citation>
    <scope>NUCLEOTIDE SEQUENCE</scope>
    <source>
        <strain evidence="1">PL_HMW_Pooled</strain>
        <tissue evidence="1">Head</tissue>
    </source>
</reference>
<comment type="caution">
    <text evidence="1">The sequence shown here is derived from an EMBL/GenBank/DDBJ whole genome shotgun (WGS) entry which is preliminary data.</text>
</comment>
<name>A0AAE1LWA0_9NEOP</name>
<evidence type="ECO:0000313" key="2">
    <source>
        <dbReference type="Proteomes" id="UP001219518"/>
    </source>
</evidence>
<dbReference type="AlphaFoldDB" id="A0AAE1LWA0"/>
<gene>
    <name evidence="1" type="ORF">KUF71_001360</name>
</gene>
<proteinExistence type="predicted"/>
<sequence length="94" mass="10431">MEARSARSSARAKMLREMELETDGLIEACFGVDPNPSNEITRHAAVCSTSKRQRSATRDKMARVLEDETNALIEGAFGQQSNYNVLTVSNFVLH</sequence>
<evidence type="ECO:0000313" key="1">
    <source>
        <dbReference type="EMBL" id="KAK3931987.1"/>
    </source>
</evidence>
<protein>
    <submittedName>
        <fullName evidence="1">U-box domain-containing protein 8</fullName>
    </submittedName>
</protein>
<keyword evidence="2" id="KW-1185">Reference proteome</keyword>